<dbReference type="InParanoid" id="A5DCT7"/>
<dbReference type="VEuPathDB" id="FungiDB:PGUG_01092"/>
<dbReference type="GeneID" id="5128681"/>
<evidence type="ECO:0000256" key="1">
    <source>
        <dbReference type="SAM" id="MobiDB-lite"/>
    </source>
</evidence>
<organism evidence="2 3">
    <name type="scientific">Meyerozyma guilliermondii (strain ATCC 6260 / CBS 566 / DSM 6381 / JCM 1539 / NBRC 10279 / NRRL Y-324)</name>
    <name type="common">Yeast</name>
    <name type="synonym">Candida guilliermondii</name>
    <dbReference type="NCBI Taxonomy" id="294746"/>
    <lineage>
        <taxon>Eukaryota</taxon>
        <taxon>Fungi</taxon>
        <taxon>Dikarya</taxon>
        <taxon>Ascomycota</taxon>
        <taxon>Saccharomycotina</taxon>
        <taxon>Pichiomycetes</taxon>
        <taxon>Debaryomycetaceae</taxon>
        <taxon>Meyerozyma</taxon>
    </lineage>
</organism>
<protein>
    <submittedName>
        <fullName evidence="2">Uncharacterized protein</fullName>
    </submittedName>
</protein>
<dbReference type="Proteomes" id="UP000001997">
    <property type="component" value="Unassembled WGS sequence"/>
</dbReference>
<name>A5DCT7_PICGU</name>
<evidence type="ECO:0000313" key="2">
    <source>
        <dbReference type="EMBL" id="EDK36994.2"/>
    </source>
</evidence>
<evidence type="ECO:0000313" key="3">
    <source>
        <dbReference type="Proteomes" id="UP000001997"/>
    </source>
</evidence>
<sequence>MAAFIVASAKATAEKQQQQFQEAIRVNCNSTTAQQRNSATAQQRSSATAQQRVCNMHVCNTHKPQDPRTRTEGPTPGGSICRKGPFRKWPSYRGHLFVWPASAKSDAVDVSSAAEPRRRRRTHIRRRIPVPNRYFDDHPDHPAYIQPWSSTESVIKTYQRSQSQFQSRSGSG</sequence>
<dbReference type="AlphaFoldDB" id="A5DCT7"/>
<dbReference type="RefSeq" id="XP_001487715.2">
    <property type="nucleotide sequence ID" value="XM_001487665.1"/>
</dbReference>
<gene>
    <name evidence="2" type="ORF">PGUG_01092</name>
</gene>
<feature type="region of interest" description="Disordered" evidence="1">
    <location>
        <begin position="60"/>
        <end position="82"/>
    </location>
</feature>
<dbReference type="KEGG" id="pgu:PGUG_01092"/>
<keyword evidence="3" id="KW-1185">Reference proteome</keyword>
<reference evidence="2 3" key="1">
    <citation type="journal article" date="2009" name="Nature">
        <title>Evolution of pathogenicity and sexual reproduction in eight Candida genomes.</title>
        <authorList>
            <person name="Butler G."/>
            <person name="Rasmussen M.D."/>
            <person name="Lin M.F."/>
            <person name="Santos M.A."/>
            <person name="Sakthikumar S."/>
            <person name="Munro C.A."/>
            <person name="Rheinbay E."/>
            <person name="Grabherr M."/>
            <person name="Forche A."/>
            <person name="Reedy J.L."/>
            <person name="Agrafioti I."/>
            <person name="Arnaud M.B."/>
            <person name="Bates S."/>
            <person name="Brown A.J."/>
            <person name="Brunke S."/>
            <person name="Costanzo M.C."/>
            <person name="Fitzpatrick D.A."/>
            <person name="de Groot P.W."/>
            <person name="Harris D."/>
            <person name="Hoyer L.L."/>
            <person name="Hube B."/>
            <person name="Klis F.M."/>
            <person name="Kodira C."/>
            <person name="Lennard N."/>
            <person name="Logue M.E."/>
            <person name="Martin R."/>
            <person name="Neiman A.M."/>
            <person name="Nikolaou E."/>
            <person name="Quail M.A."/>
            <person name="Quinn J."/>
            <person name="Santos M.C."/>
            <person name="Schmitzberger F.F."/>
            <person name="Sherlock G."/>
            <person name="Shah P."/>
            <person name="Silverstein K.A."/>
            <person name="Skrzypek M.S."/>
            <person name="Soll D."/>
            <person name="Staggs R."/>
            <person name="Stansfield I."/>
            <person name="Stumpf M.P."/>
            <person name="Sudbery P.E."/>
            <person name="Srikantha T."/>
            <person name="Zeng Q."/>
            <person name="Berman J."/>
            <person name="Berriman M."/>
            <person name="Heitman J."/>
            <person name="Gow N.A."/>
            <person name="Lorenz M.C."/>
            <person name="Birren B.W."/>
            <person name="Kellis M."/>
            <person name="Cuomo C.A."/>
        </authorList>
    </citation>
    <scope>NUCLEOTIDE SEQUENCE [LARGE SCALE GENOMIC DNA]</scope>
    <source>
        <strain evidence="3">ATCC 6260 / CBS 566 / DSM 6381 / JCM 1539 / NBRC 10279 / NRRL Y-324</strain>
    </source>
</reference>
<proteinExistence type="predicted"/>
<dbReference type="HOGENOM" id="CLU_1555834_0_0_1"/>
<accession>A5DCT7</accession>
<dbReference type="EMBL" id="CH408155">
    <property type="protein sequence ID" value="EDK36994.2"/>
    <property type="molecule type" value="Genomic_DNA"/>
</dbReference>